<gene>
    <name evidence="1" type="ORF">J1605_014026</name>
</gene>
<evidence type="ECO:0000313" key="2">
    <source>
        <dbReference type="Proteomes" id="UP001159641"/>
    </source>
</evidence>
<comment type="caution">
    <text evidence="1">The sequence shown here is derived from an EMBL/GenBank/DDBJ whole genome shotgun (WGS) entry which is preliminary data.</text>
</comment>
<dbReference type="GO" id="GO:0007129">
    <property type="term" value="P:homologous chromosome pairing at meiosis"/>
    <property type="evidence" value="ECO:0007669"/>
    <property type="project" value="TreeGrafter"/>
</dbReference>
<accession>A0AB34GGG5</accession>
<dbReference type="PANTHER" id="PTHR14014">
    <property type="entry name" value="TELOMERE REPEATS-BINDING BOUQUET FORMATION PROTEIN 1"/>
    <property type="match status" value="1"/>
</dbReference>
<dbReference type="GO" id="GO:0070197">
    <property type="term" value="P:meiotic attachment of telomere to nuclear envelope"/>
    <property type="evidence" value="ECO:0007669"/>
    <property type="project" value="InterPro"/>
</dbReference>
<reference evidence="1 2" key="1">
    <citation type="submission" date="2022-11" db="EMBL/GenBank/DDBJ databases">
        <title>Whole genome sequence of Eschrichtius robustus ER-17-0199.</title>
        <authorList>
            <person name="Bruniche-Olsen A."/>
            <person name="Black A.N."/>
            <person name="Fields C.J."/>
            <person name="Walden K."/>
            <person name="Dewoody J.A."/>
        </authorList>
    </citation>
    <scope>NUCLEOTIDE SEQUENCE [LARGE SCALE GENOMIC DNA]</scope>
    <source>
        <strain evidence="1">ER-17-0199</strain>
        <tissue evidence="1">Blubber</tissue>
    </source>
</reference>
<keyword evidence="2" id="KW-1185">Reference proteome</keyword>
<name>A0AB34GGG5_ESCRO</name>
<proteinExistence type="predicted"/>
<dbReference type="PANTHER" id="PTHR14014:SF0">
    <property type="entry name" value="TELOMERE REPEATS-BINDING BOUQUET FORMATION PROTEIN 1"/>
    <property type="match status" value="1"/>
</dbReference>
<sequence>MAIFLRDWTDACERNRLYFSSITVVQVTYVQKYFISVGGLDVLSQVLVQLESDSHKTLSSAKLAVVVTKTVDACIADNRE</sequence>
<protein>
    <submittedName>
        <fullName evidence="1">Uncharacterized protein</fullName>
    </submittedName>
</protein>
<organism evidence="1 2">
    <name type="scientific">Eschrichtius robustus</name>
    <name type="common">California gray whale</name>
    <name type="synonym">Eschrichtius gibbosus</name>
    <dbReference type="NCBI Taxonomy" id="9764"/>
    <lineage>
        <taxon>Eukaryota</taxon>
        <taxon>Metazoa</taxon>
        <taxon>Chordata</taxon>
        <taxon>Craniata</taxon>
        <taxon>Vertebrata</taxon>
        <taxon>Euteleostomi</taxon>
        <taxon>Mammalia</taxon>
        <taxon>Eutheria</taxon>
        <taxon>Laurasiatheria</taxon>
        <taxon>Artiodactyla</taxon>
        <taxon>Whippomorpha</taxon>
        <taxon>Cetacea</taxon>
        <taxon>Mysticeti</taxon>
        <taxon>Eschrichtiidae</taxon>
        <taxon>Eschrichtius</taxon>
    </lineage>
</organism>
<dbReference type="EMBL" id="JAIQCJ010002278">
    <property type="protein sequence ID" value="KAJ8777921.1"/>
    <property type="molecule type" value="Genomic_DNA"/>
</dbReference>
<dbReference type="AlphaFoldDB" id="A0AB34GGG5"/>
<evidence type="ECO:0000313" key="1">
    <source>
        <dbReference type="EMBL" id="KAJ8777921.1"/>
    </source>
</evidence>
<dbReference type="InterPro" id="IPR042359">
    <property type="entry name" value="TERB1"/>
</dbReference>
<dbReference type="Proteomes" id="UP001159641">
    <property type="component" value="Unassembled WGS sequence"/>
</dbReference>